<dbReference type="InterPro" id="IPR004574">
    <property type="entry name" value="Alkb"/>
</dbReference>
<feature type="binding site" evidence="5">
    <location>
        <position position="197"/>
    </location>
    <ligand>
        <name>Fe cation</name>
        <dbReference type="ChEBI" id="CHEBI:24875"/>
        <note>catalytic</note>
    </ligand>
</feature>
<evidence type="ECO:0000256" key="1">
    <source>
        <dbReference type="ARBA" id="ARBA00022723"/>
    </source>
</evidence>
<organism evidence="7 8">
    <name type="scientific">Oedothorax gibbosus</name>
    <dbReference type="NCBI Taxonomy" id="931172"/>
    <lineage>
        <taxon>Eukaryota</taxon>
        <taxon>Metazoa</taxon>
        <taxon>Ecdysozoa</taxon>
        <taxon>Arthropoda</taxon>
        <taxon>Chelicerata</taxon>
        <taxon>Arachnida</taxon>
        <taxon>Araneae</taxon>
        <taxon>Araneomorphae</taxon>
        <taxon>Entelegynae</taxon>
        <taxon>Araneoidea</taxon>
        <taxon>Linyphiidae</taxon>
        <taxon>Erigoninae</taxon>
        <taxon>Oedothorax</taxon>
    </lineage>
</organism>
<evidence type="ECO:0000256" key="4">
    <source>
        <dbReference type="ARBA" id="ARBA00023004"/>
    </source>
</evidence>
<dbReference type="InterPro" id="IPR005123">
    <property type="entry name" value="Oxoglu/Fe-dep_dioxygenase_dom"/>
</dbReference>
<dbReference type="AlphaFoldDB" id="A0AAV6UB85"/>
<comment type="cofactor">
    <cofactor evidence="5">
        <name>Fe(2+)</name>
        <dbReference type="ChEBI" id="CHEBI:29033"/>
    </cofactor>
    <text evidence="5">Binds 1 Fe(2+) ion per subunit.</text>
</comment>
<dbReference type="GO" id="GO:0005634">
    <property type="term" value="C:nucleus"/>
    <property type="evidence" value="ECO:0007669"/>
    <property type="project" value="TreeGrafter"/>
</dbReference>
<dbReference type="InterPro" id="IPR027450">
    <property type="entry name" value="AlkB-like"/>
</dbReference>
<name>A0AAV6UB85_9ARAC</name>
<evidence type="ECO:0000313" key="7">
    <source>
        <dbReference type="EMBL" id="KAG8181270.1"/>
    </source>
</evidence>
<dbReference type="SUPFAM" id="SSF51197">
    <property type="entry name" value="Clavaminate synthase-like"/>
    <property type="match status" value="1"/>
</dbReference>
<feature type="binding site" evidence="5">
    <location>
        <position position="141"/>
    </location>
    <ligand>
        <name>Fe cation</name>
        <dbReference type="ChEBI" id="CHEBI:24875"/>
        <note>catalytic</note>
    </ligand>
</feature>
<keyword evidence="4 5" id="KW-0408">Iron</keyword>
<feature type="domain" description="Fe2OG dioxygenase" evidence="6">
    <location>
        <begin position="123"/>
        <end position="239"/>
    </location>
</feature>
<dbReference type="Pfam" id="PF13532">
    <property type="entry name" value="2OG-FeII_Oxy_2"/>
    <property type="match status" value="1"/>
</dbReference>
<accession>A0AAV6UB85</accession>
<dbReference type="GO" id="GO:0035516">
    <property type="term" value="F:broad specificity oxidative DNA demethylase activity"/>
    <property type="evidence" value="ECO:0007669"/>
    <property type="project" value="TreeGrafter"/>
</dbReference>
<sequence>MKPHQTWELYTIKGFEGFIYIKNPFEVRGQQEWIQKCLEKYPCKPSLTNLDVHFDNVDDIWSLRNDPDPERRSYIRKLCWATLGYHHNWDTKLYNPNHRSSMPQCLHELSNHIAECLGFVTFKPEAAIVNYYNLKSSLGIHNDHSEEDLESPIISISFGQTGLFLIGTDNKVDKPEAIFLRSGDIVIMSGVCRLSYHAVPCILTEDVCSTYFDNQTRDWEEFYEFISRSRINISVRKVYKTL</sequence>
<keyword evidence="8" id="KW-1185">Reference proteome</keyword>
<dbReference type="GO" id="GO:0005737">
    <property type="term" value="C:cytoplasm"/>
    <property type="evidence" value="ECO:0007669"/>
    <property type="project" value="TreeGrafter"/>
</dbReference>
<dbReference type="GO" id="GO:0008198">
    <property type="term" value="F:ferrous iron binding"/>
    <property type="evidence" value="ECO:0007669"/>
    <property type="project" value="TreeGrafter"/>
</dbReference>
<dbReference type="Gene3D" id="2.60.120.590">
    <property type="entry name" value="Alpha-ketoglutarate-dependent dioxygenase AlkB-like"/>
    <property type="match status" value="1"/>
</dbReference>
<protein>
    <recommendedName>
        <fullName evidence="6">Fe2OG dioxygenase domain-containing protein</fullName>
    </recommendedName>
</protein>
<dbReference type="PROSITE" id="PS51471">
    <property type="entry name" value="FE2OG_OXY"/>
    <property type="match status" value="1"/>
</dbReference>
<dbReference type="EMBL" id="JAFNEN010000524">
    <property type="protein sequence ID" value="KAG8181270.1"/>
    <property type="molecule type" value="Genomic_DNA"/>
</dbReference>
<reference evidence="7 8" key="1">
    <citation type="journal article" date="2022" name="Nat. Ecol. Evol.">
        <title>A masculinizing supergene underlies an exaggerated male reproductive morph in a spider.</title>
        <authorList>
            <person name="Hendrickx F."/>
            <person name="De Corte Z."/>
            <person name="Sonet G."/>
            <person name="Van Belleghem S.M."/>
            <person name="Kostlbacher S."/>
            <person name="Vangestel C."/>
        </authorList>
    </citation>
    <scope>NUCLEOTIDE SEQUENCE [LARGE SCALE GENOMIC DNA]</scope>
    <source>
        <strain evidence="7">W744_W776</strain>
    </source>
</reference>
<dbReference type="PANTHER" id="PTHR16557:SF2">
    <property type="entry name" value="NUCLEIC ACID DIOXYGENASE ALKBH1"/>
    <property type="match status" value="1"/>
</dbReference>
<dbReference type="GO" id="GO:0035515">
    <property type="term" value="F:oxidative RNA demethylase activity"/>
    <property type="evidence" value="ECO:0007669"/>
    <property type="project" value="TreeGrafter"/>
</dbReference>
<gene>
    <name evidence="7" type="ORF">JTE90_018789</name>
</gene>
<keyword evidence="1 5" id="KW-0479">Metal-binding</keyword>
<evidence type="ECO:0000256" key="3">
    <source>
        <dbReference type="ARBA" id="ARBA00023002"/>
    </source>
</evidence>
<feature type="binding site" evidence="5">
    <location>
        <position position="143"/>
    </location>
    <ligand>
        <name>Fe cation</name>
        <dbReference type="ChEBI" id="CHEBI:24875"/>
        <note>catalytic</note>
    </ligand>
</feature>
<evidence type="ECO:0000259" key="6">
    <source>
        <dbReference type="PROSITE" id="PS51471"/>
    </source>
</evidence>
<dbReference type="PANTHER" id="PTHR16557">
    <property type="entry name" value="ALKYLATED DNA REPAIR PROTEIN ALKB-RELATED"/>
    <property type="match status" value="1"/>
</dbReference>
<keyword evidence="3" id="KW-0560">Oxidoreductase</keyword>
<dbReference type="Proteomes" id="UP000827092">
    <property type="component" value="Unassembled WGS sequence"/>
</dbReference>
<keyword evidence="2" id="KW-0223">Dioxygenase</keyword>
<dbReference type="InterPro" id="IPR037151">
    <property type="entry name" value="AlkB-like_sf"/>
</dbReference>
<comment type="caution">
    <text evidence="7">The sequence shown here is derived from an EMBL/GenBank/DDBJ whole genome shotgun (WGS) entry which is preliminary data.</text>
</comment>
<evidence type="ECO:0000256" key="5">
    <source>
        <dbReference type="PIRSR" id="PIRSR604574-2"/>
    </source>
</evidence>
<dbReference type="GO" id="GO:0035513">
    <property type="term" value="P:oxidative RNA demethylation"/>
    <property type="evidence" value="ECO:0007669"/>
    <property type="project" value="TreeGrafter"/>
</dbReference>
<proteinExistence type="predicted"/>
<evidence type="ECO:0000313" key="8">
    <source>
        <dbReference type="Proteomes" id="UP000827092"/>
    </source>
</evidence>
<evidence type="ECO:0000256" key="2">
    <source>
        <dbReference type="ARBA" id="ARBA00022964"/>
    </source>
</evidence>